<dbReference type="EC" id="3.2.2.6" evidence="1"/>
<dbReference type="Pfam" id="PF01582">
    <property type="entry name" value="TIR"/>
    <property type="match status" value="1"/>
</dbReference>
<dbReference type="GO" id="GO:0061809">
    <property type="term" value="F:NAD+ nucleosidase activity, cyclic ADP-ribose generating"/>
    <property type="evidence" value="ECO:0007669"/>
    <property type="project" value="UniProtKB-EC"/>
</dbReference>
<evidence type="ECO:0000313" key="9">
    <source>
        <dbReference type="EMBL" id="KAK3231783.1"/>
    </source>
</evidence>
<dbReference type="PANTHER" id="PTHR11017:SF570">
    <property type="entry name" value="DISEASE RESISTANCE PROTEIN (TIR-NBS CLASS)-RELATED"/>
    <property type="match status" value="1"/>
</dbReference>
<dbReference type="Proteomes" id="UP001281410">
    <property type="component" value="Unassembled WGS sequence"/>
</dbReference>
<dbReference type="InterPro" id="IPR036390">
    <property type="entry name" value="WH_DNA-bd_sf"/>
</dbReference>
<comment type="catalytic activity">
    <reaction evidence="7">
        <text>NAD(+) + H2O = ADP-D-ribose + nicotinamide + H(+)</text>
        <dbReference type="Rhea" id="RHEA:16301"/>
        <dbReference type="ChEBI" id="CHEBI:15377"/>
        <dbReference type="ChEBI" id="CHEBI:15378"/>
        <dbReference type="ChEBI" id="CHEBI:17154"/>
        <dbReference type="ChEBI" id="CHEBI:57540"/>
        <dbReference type="ChEBI" id="CHEBI:57967"/>
        <dbReference type="EC" id="3.2.2.6"/>
    </reaction>
    <physiologicalReaction direction="left-to-right" evidence="7">
        <dbReference type="Rhea" id="RHEA:16302"/>
    </physiologicalReaction>
</comment>
<keyword evidence="6" id="KW-0520">NAD</keyword>
<dbReference type="AlphaFoldDB" id="A0AAE0B9D4"/>
<organism evidence="9 10">
    <name type="scientific">Dipteronia sinensis</name>
    <dbReference type="NCBI Taxonomy" id="43782"/>
    <lineage>
        <taxon>Eukaryota</taxon>
        <taxon>Viridiplantae</taxon>
        <taxon>Streptophyta</taxon>
        <taxon>Embryophyta</taxon>
        <taxon>Tracheophyta</taxon>
        <taxon>Spermatophyta</taxon>
        <taxon>Magnoliopsida</taxon>
        <taxon>eudicotyledons</taxon>
        <taxon>Gunneridae</taxon>
        <taxon>Pentapetalae</taxon>
        <taxon>rosids</taxon>
        <taxon>malvids</taxon>
        <taxon>Sapindales</taxon>
        <taxon>Sapindaceae</taxon>
        <taxon>Hippocastanoideae</taxon>
        <taxon>Acereae</taxon>
        <taxon>Dipteronia</taxon>
    </lineage>
</organism>
<comment type="caution">
    <text evidence="9">The sequence shown here is derived from an EMBL/GenBank/DDBJ whole genome shotgun (WGS) entry which is preliminary data.</text>
</comment>
<dbReference type="SUPFAM" id="SSF52540">
    <property type="entry name" value="P-loop containing nucleoside triphosphate hydrolases"/>
    <property type="match status" value="1"/>
</dbReference>
<dbReference type="InterPro" id="IPR044974">
    <property type="entry name" value="Disease_R_plants"/>
</dbReference>
<evidence type="ECO:0000256" key="4">
    <source>
        <dbReference type="ARBA" id="ARBA00022801"/>
    </source>
</evidence>
<dbReference type="InterPro" id="IPR000157">
    <property type="entry name" value="TIR_dom"/>
</dbReference>
<keyword evidence="4" id="KW-0378">Hydrolase</keyword>
<sequence>MYGQIVIPVFYNVCPSDVSNQTGTYGDAFTKHEERFKKSLDKIQKWKDALKKAADLSGWHSSNIAPESVLIKDIVEDILNRLNNMSPSDDSAFVGMTSRIKQIISFLCIGTEENCNVGIWGIGGIGKTTLAEAVFNKISYLFEGSYFSSSIREASEQSVGLNLLRQELLSTVLGDENMKNIGTSVVGRRLTRDRLGGKKLLIVFDDVSDSRQIESLIGSLDCLNSKSRIIITTRDRQVLVACRVKHIYEVKELPTCYALELFCKCAFKTEHPTVDYMDLSKMIAKYAGGVPLALKVLGSFLLGRGKQEWESAMSKFERIPNKNIYEVLKISYDGLDHEKQKIFLDIACFFKGNNKDFVINTLNAFGFSAKIDVCDLIDKSLISISHDNTIIMHDLLQAMAKELVIRESIEYPGKRSRLWDHEDIYLVLTKNMGTEAVEGICLDMSKIKDLFLKPHAFVNMHRLRFLKFYNSSYEKNANKVHDFQALESDFAELRYLSWYKYPLKSLPSTFDLENLETLEMHYSNVEQLRNGVQDFEEAEAQSTANICYPGSEIPKWFNYRSSGSLITVKLRPDWLNNNFVGFILCAVAAFPKSRTEYNLSIACQYKTSNGQVVSEVFIDTPYIDCPYNSKRVIIGFDSRFFHRHISESLSSSNEVSFRFFLKDDSNKYLKLPNTVEKCGVCLMYAQTHPGKSDGSFNTSEEEDETDLECLIPQRQKLCWLTKQFSSRCYEEEDKTNPDGSGETYGDRWIIIFGNRCEVKVISEDNGLEWIIDPQTGQIISTNRSIMMR</sequence>
<dbReference type="PANTHER" id="PTHR11017">
    <property type="entry name" value="LEUCINE-RICH REPEAT-CONTAINING PROTEIN"/>
    <property type="match status" value="1"/>
</dbReference>
<dbReference type="SUPFAM" id="SSF52200">
    <property type="entry name" value="Toll/Interleukin receptor TIR domain"/>
    <property type="match status" value="1"/>
</dbReference>
<protein>
    <recommendedName>
        <fullName evidence="1">ADP-ribosyl cyclase/cyclic ADP-ribose hydrolase</fullName>
        <ecNumber evidence="1">3.2.2.6</ecNumber>
    </recommendedName>
</protein>
<dbReference type="InterPro" id="IPR027417">
    <property type="entry name" value="P-loop_NTPase"/>
</dbReference>
<dbReference type="InterPro" id="IPR032675">
    <property type="entry name" value="LRR_dom_sf"/>
</dbReference>
<gene>
    <name evidence="9" type="ORF">Dsin_003664</name>
</gene>
<dbReference type="GO" id="GO:0043531">
    <property type="term" value="F:ADP binding"/>
    <property type="evidence" value="ECO:0007669"/>
    <property type="project" value="InterPro"/>
</dbReference>
<dbReference type="Pfam" id="PF20160">
    <property type="entry name" value="C-JID"/>
    <property type="match status" value="1"/>
</dbReference>
<dbReference type="Gene3D" id="3.40.50.300">
    <property type="entry name" value="P-loop containing nucleotide triphosphate hydrolases"/>
    <property type="match status" value="1"/>
</dbReference>
<dbReference type="Gene3D" id="3.40.50.10140">
    <property type="entry name" value="Toll/interleukin-1 receptor homology (TIR) domain"/>
    <property type="match status" value="1"/>
</dbReference>
<feature type="domain" description="TIR" evidence="8">
    <location>
        <begin position="1"/>
        <end position="82"/>
    </location>
</feature>
<keyword evidence="3" id="KW-0677">Repeat</keyword>
<name>A0AAE0B9D4_9ROSI</name>
<dbReference type="Gene3D" id="1.10.8.430">
    <property type="entry name" value="Helical domain of apoptotic protease-activating factors"/>
    <property type="match status" value="1"/>
</dbReference>
<proteinExistence type="predicted"/>
<dbReference type="GO" id="GO:0007165">
    <property type="term" value="P:signal transduction"/>
    <property type="evidence" value="ECO:0007669"/>
    <property type="project" value="InterPro"/>
</dbReference>
<keyword evidence="10" id="KW-1185">Reference proteome</keyword>
<dbReference type="SUPFAM" id="SSF52058">
    <property type="entry name" value="L domain-like"/>
    <property type="match status" value="1"/>
</dbReference>
<dbReference type="Pfam" id="PF00931">
    <property type="entry name" value="NB-ARC"/>
    <property type="match status" value="1"/>
</dbReference>
<accession>A0AAE0B9D4</accession>
<dbReference type="SUPFAM" id="SSF46785">
    <property type="entry name" value="Winged helix' DNA-binding domain"/>
    <property type="match status" value="1"/>
</dbReference>
<evidence type="ECO:0000256" key="2">
    <source>
        <dbReference type="ARBA" id="ARBA00022614"/>
    </source>
</evidence>
<dbReference type="InterPro" id="IPR042197">
    <property type="entry name" value="Apaf_helical"/>
</dbReference>
<reference evidence="9" key="1">
    <citation type="journal article" date="2023" name="Plant J.">
        <title>Genome sequences and population genomics provide insights into the demographic history, inbreeding, and mutation load of two 'living fossil' tree species of Dipteronia.</title>
        <authorList>
            <person name="Feng Y."/>
            <person name="Comes H.P."/>
            <person name="Chen J."/>
            <person name="Zhu S."/>
            <person name="Lu R."/>
            <person name="Zhang X."/>
            <person name="Li P."/>
            <person name="Qiu J."/>
            <person name="Olsen K.M."/>
            <person name="Qiu Y."/>
        </authorList>
    </citation>
    <scope>NUCLEOTIDE SEQUENCE</scope>
    <source>
        <strain evidence="9">NBL</strain>
    </source>
</reference>
<dbReference type="EMBL" id="JANJYJ010000001">
    <property type="protein sequence ID" value="KAK3231783.1"/>
    <property type="molecule type" value="Genomic_DNA"/>
</dbReference>
<dbReference type="InterPro" id="IPR035897">
    <property type="entry name" value="Toll_tir_struct_dom_sf"/>
</dbReference>
<dbReference type="PRINTS" id="PR00364">
    <property type="entry name" value="DISEASERSIST"/>
</dbReference>
<keyword evidence="2" id="KW-0433">Leucine-rich repeat</keyword>
<evidence type="ECO:0000256" key="3">
    <source>
        <dbReference type="ARBA" id="ARBA00022737"/>
    </source>
</evidence>
<evidence type="ECO:0000256" key="7">
    <source>
        <dbReference type="ARBA" id="ARBA00047304"/>
    </source>
</evidence>
<keyword evidence="5" id="KW-0611">Plant defense</keyword>
<evidence type="ECO:0000256" key="5">
    <source>
        <dbReference type="ARBA" id="ARBA00022821"/>
    </source>
</evidence>
<dbReference type="GO" id="GO:0006952">
    <property type="term" value="P:defense response"/>
    <property type="evidence" value="ECO:0007669"/>
    <property type="project" value="UniProtKB-KW"/>
</dbReference>
<evidence type="ECO:0000256" key="1">
    <source>
        <dbReference type="ARBA" id="ARBA00011982"/>
    </source>
</evidence>
<evidence type="ECO:0000256" key="6">
    <source>
        <dbReference type="ARBA" id="ARBA00023027"/>
    </source>
</evidence>
<dbReference type="InterPro" id="IPR002182">
    <property type="entry name" value="NB-ARC"/>
</dbReference>
<dbReference type="Pfam" id="PF23282">
    <property type="entry name" value="WHD_ROQ1"/>
    <property type="match status" value="1"/>
</dbReference>
<dbReference type="Gene3D" id="3.80.10.10">
    <property type="entry name" value="Ribonuclease Inhibitor"/>
    <property type="match status" value="1"/>
</dbReference>
<evidence type="ECO:0000259" key="8">
    <source>
        <dbReference type="PROSITE" id="PS50104"/>
    </source>
</evidence>
<dbReference type="FunFam" id="1.10.8.430:FF:000002">
    <property type="entry name" value="Disease resistance protein (TIR-NBS-LRR class)"/>
    <property type="match status" value="1"/>
</dbReference>
<dbReference type="InterPro" id="IPR058192">
    <property type="entry name" value="WHD_ROQ1-like"/>
</dbReference>
<dbReference type="InterPro" id="IPR045344">
    <property type="entry name" value="C-JID"/>
</dbReference>
<dbReference type="PROSITE" id="PS50104">
    <property type="entry name" value="TIR"/>
    <property type="match status" value="1"/>
</dbReference>
<evidence type="ECO:0000313" key="10">
    <source>
        <dbReference type="Proteomes" id="UP001281410"/>
    </source>
</evidence>